<sequence length="583" mass="65108">MKSNIAQLVEQAVASLPDLAEMPEVSSIRTTVERTRDPQHGDFTTNIAMRLAKSLGRNPRDIASMIIDQMPASDLVDKIEIAGPGFINFRVSSKALHDELAHVLQQGSCYGHQEVRPEPNILLEFVSANPTGPLHVGHGRHAAYGATVGNLLEAAGFKVDREYYVNDAGRQMDILGVSVWLRLLEQNGVTISFPEAGYKGDYIAQIAASLDTSGMPEISADELVAGLPADGPDGDKEAHIDALINAGRELLGIHHFQRIRKQALDSILSDIEDDLKGFGVTFDRWFFEQSLTDDNLIHDALIILKERGMLYEKDGATWFRATDYGDEKDRVVVRENGQTTYFASDIAYHNDKRKRGYDHLLDILGSDHHGYQARVRAGLEAMGYGGDSLEVELMQFVTLYRAGEKQSMSTRSGEFVTLRQLREEVGNDAARFFYVMRSNDQHLDFDLELAKTHSNDNPVYYIQYAHARVASVFRQLQEKSLKYDQTTGADNFGLLEEPHEKSLISTLSRFPEVIELAANNRAPQHLVHYLRDLANEFHTYYNAHTFIVDDDSLRNARLALITATRVVIASGLKIIGVSAPESM</sequence>
<evidence type="ECO:0000256" key="2">
    <source>
        <dbReference type="ARBA" id="ARBA00005594"/>
    </source>
</evidence>
<organism evidence="15">
    <name type="scientific">uncultured Woeseiaceae bacterium</name>
    <dbReference type="NCBI Taxonomy" id="1983305"/>
    <lineage>
        <taxon>Bacteria</taxon>
        <taxon>Pseudomonadati</taxon>
        <taxon>Pseudomonadota</taxon>
        <taxon>Gammaproteobacteria</taxon>
        <taxon>Woeseiales</taxon>
        <taxon>Woeseiaceae</taxon>
        <taxon>environmental samples</taxon>
    </lineage>
</organism>
<dbReference type="AlphaFoldDB" id="A0A7D9D2G7"/>
<keyword evidence="9 11" id="KW-0030">Aminoacyl-tRNA synthetase</keyword>
<evidence type="ECO:0000256" key="3">
    <source>
        <dbReference type="ARBA" id="ARBA00011245"/>
    </source>
</evidence>
<evidence type="ECO:0000256" key="9">
    <source>
        <dbReference type="ARBA" id="ARBA00023146"/>
    </source>
</evidence>
<comment type="catalytic activity">
    <reaction evidence="10 11">
        <text>tRNA(Arg) + L-arginine + ATP = L-arginyl-tRNA(Arg) + AMP + diphosphate</text>
        <dbReference type="Rhea" id="RHEA:20301"/>
        <dbReference type="Rhea" id="RHEA-COMP:9658"/>
        <dbReference type="Rhea" id="RHEA-COMP:9673"/>
        <dbReference type="ChEBI" id="CHEBI:30616"/>
        <dbReference type="ChEBI" id="CHEBI:32682"/>
        <dbReference type="ChEBI" id="CHEBI:33019"/>
        <dbReference type="ChEBI" id="CHEBI:78442"/>
        <dbReference type="ChEBI" id="CHEBI:78513"/>
        <dbReference type="ChEBI" id="CHEBI:456215"/>
        <dbReference type="EC" id="6.1.1.19"/>
    </reaction>
</comment>
<evidence type="ECO:0000256" key="7">
    <source>
        <dbReference type="ARBA" id="ARBA00022840"/>
    </source>
</evidence>
<protein>
    <recommendedName>
        <fullName evidence="11">Arginine--tRNA ligase</fullName>
        <ecNumber evidence="11">6.1.1.19</ecNumber>
    </recommendedName>
    <alternativeName>
        <fullName evidence="11">Arginyl-tRNA synthetase</fullName>
        <shortName evidence="11">ArgRS</shortName>
    </alternativeName>
</protein>
<dbReference type="SUPFAM" id="SSF47323">
    <property type="entry name" value="Anticodon-binding domain of a subclass of class I aminoacyl-tRNA synthetases"/>
    <property type="match status" value="1"/>
</dbReference>
<dbReference type="GO" id="GO:0006420">
    <property type="term" value="P:arginyl-tRNA aminoacylation"/>
    <property type="evidence" value="ECO:0007669"/>
    <property type="project" value="UniProtKB-UniRule"/>
</dbReference>
<evidence type="ECO:0000256" key="11">
    <source>
        <dbReference type="HAMAP-Rule" id="MF_00123"/>
    </source>
</evidence>
<keyword evidence="6 11" id="KW-0547">Nucleotide-binding</keyword>
<dbReference type="PRINTS" id="PR01038">
    <property type="entry name" value="TRNASYNTHARG"/>
</dbReference>
<dbReference type="SUPFAM" id="SSF55190">
    <property type="entry name" value="Arginyl-tRNA synthetase (ArgRS), N-terminal 'additional' domain"/>
    <property type="match status" value="1"/>
</dbReference>
<evidence type="ECO:0000256" key="8">
    <source>
        <dbReference type="ARBA" id="ARBA00022917"/>
    </source>
</evidence>
<dbReference type="Pfam" id="PF00750">
    <property type="entry name" value="tRNA-synt_1d"/>
    <property type="match status" value="1"/>
</dbReference>
<dbReference type="CDD" id="cd00671">
    <property type="entry name" value="ArgRS_core"/>
    <property type="match status" value="1"/>
</dbReference>
<comment type="subcellular location">
    <subcellularLocation>
        <location evidence="1 11">Cytoplasm</location>
    </subcellularLocation>
</comment>
<dbReference type="SUPFAM" id="SSF52374">
    <property type="entry name" value="Nucleotidylyl transferase"/>
    <property type="match status" value="1"/>
</dbReference>
<keyword evidence="8 11" id="KW-0648">Protein biosynthesis</keyword>
<dbReference type="InterPro" id="IPR035684">
    <property type="entry name" value="ArgRS_core"/>
</dbReference>
<dbReference type="Pfam" id="PF03485">
    <property type="entry name" value="Arg_tRNA_synt_N"/>
    <property type="match status" value="1"/>
</dbReference>
<dbReference type="InterPro" id="IPR009080">
    <property type="entry name" value="tRNAsynth_Ia_anticodon-bd"/>
</dbReference>
<dbReference type="SMART" id="SM00836">
    <property type="entry name" value="DALR_1"/>
    <property type="match status" value="1"/>
</dbReference>
<evidence type="ECO:0000256" key="10">
    <source>
        <dbReference type="ARBA" id="ARBA00049339"/>
    </source>
</evidence>
<dbReference type="NCBIfam" id="TIGR00456">
    <property type="entry name" value="argS"/>
    <property type="match status" value="1"/>
</dbReference>
<name>A0A7D9D2G7_9GAMM</name>
<keyword evidence="7 11" id="KW-0067">ATP-binding</keyword>
<dbReference type="Gene3D" id="1.10.730.10">
    <property type="entry name" value="Isoleucyl-tRNA Synthetase, Domain 1"/>
    <property type="match status" value="1"/>
</dbReference>
<dbReference type="PANTHER" id="PTHR11956">
    <property type="entry name" value="ARGINYL-TRNA SYNTHETASE"/>
    <property type="match status" value="1"/>
</dbReference>
<dbReference type="Gene3D" id="3.30.1360.70">
    <property type="entry name" value="Arginyl tRNA synthetase N-terminal domain"/>
    <property type="match status" value="1"/>
</dbReference>
<dbReference type="Gene3D" id="3.40.50.620">
    <property type="entry name" value="HUPs"/>
    <property type="match status" value="1"/>
</dbReference>
<feature type="domain" description="DALR anticodon binding" evidence="13">
    <location>
        <begin position="462"/>
        <end position="583"/>
    </location>
</feature>
<keyword evidence="5 11" id="KW-0436">Ligase</keyword>
<evidence type="ECO:0000256" key="12">
    <source>
        <dbReference type="RuleBase" id="RU363038"/>
    </source>
</evidence>
<dbReference type="InterPro" id="IPR005148">
    <property type="entry name" value="Arg-tRNA-synth_N"/>
</dbReference>
<evidence type="ECO:0000256" key="1">
    <source>
        <dbReference type="ARBA" id="ARBA00004496"/>
    </source>
</evidence>
<dbReference type="InterPro" id="IPR008909">
    <property type="entry name" value="DALR_anticod-bd"/>
</dbReference>
<comment type="subunit">
    <text evidence="3 11">Monomer.</text>
</comment>
<evidence type="ECO:0000259" key="13">
    <source>
        <dbReference type="SMART" id="SM00836"/>
    </source>
</evidence>
<evidence type="ECO:0000256" key="4">
    <source>
        <dbReference type="ARBA" id="ARBA00022490"/>
    </source>
</evidence>
<dbReference type="EMBL" id="LR633967">
    <property type="protein sequence ID" value="VUX55412.1"/>
    <property type="molecule type" value="Genomic_DNA"/>
</dbReference>
<comment type="similarity">
    <text evidence="2 11 12">Belongs to the class-I aminoacyl-tRNA synthetase family.</text>
</comment>
<dbReference type="PROSITE" id="PS00178">
    <property type="entry name" value="AA_TRNA_LIGASE_I"/>
    <property type="match status" value="1"/>
</dbReference>
<dbReference type="GO" id="GO:0004814">
    <property type="term" value="F:arginine-tRNA ligase activity"/>
    <property type="evidence" value="ECO:0007669"/>
    <property type="project" value="UniProtKB-UniRule"/>
</dbReference>
<dbReference type="EC" id="6.1.1.19" evidence="11"/>
<dbReference type="InterPro" id="IPR014729">
    <property type="entry name" value="Rossmann-like_a/b/a_fold"/>
</dbReference>
<reference evidence="15" key="1">
    <citation type="submission" date="2019-07" db="EMBL/GenBank/DDBJ databases">
        <authorList>
            <person name="Weber M."/>
            <person name="Kostadinov I."/>
            <person name="Kostadinov D I."/>
        </authorList>
    </citation>
    <scope>NUCLEOTIDE SEQUENCE</scope>
    <source>
        <strain evidence="15">Gfbio:sag-sample-m06:053724c1-46a9-4a36-b237-ea2bf867836b</strain>
    </source>
</reference>
<evidence type="ECO:0000256" key="6">
    <source>
        <dbReference type="ARBA" id="ARBA00022741"/>
    </source>
</evidence>
<dbReference type="InterPro" id="IPR036695">
    <property type="entry name" value="Arg-tRNA-synth_N_sf"/>
</dbReference>
<dbReference type="GO" id="GO:0005737">
    <property type="term" value="C:cytoplasm"/>
    <property type="evidence" value="ECO:0007669"/>
    <property type="project" value="UniProtKB-SubCell"/>
</dbReference>
<dbReference type="GO" id="GO:0005524">
    <property type="term" value="F:ATP binding"/>
    <property type="evidence" value="ECO:0007669"/>
    <property type="project" value="UniProtKB-UniRule"/>
</dbReference>
<accession>A0A7D9D2G7</accession>
<dbReference type="PANTHER" id="PTHR11956:SF5">
    <property type="entry name" value="ARGININE--TRNA LIGASE, CYTOPLASMIC"/>
    <property type="match status" value="1"/>
</dbReference>
<evidence type="ECO:0000259" key="14">
    <source>
        <dbReference type="SMART" id="SM01016"/>
    </source>
</evidence>
<evidence type="ECO:0000256" key="5">
    <source>
        <dbReference type="ARBA" id="ARBA00022598"/>
    </source>
</evidence>
<dbReference type="FunFam" id="1.10.730.10:FF:000008">
    <property type="entry name" value="Arginine--tRNA ligase"/>
    <property type="match status" value="1"/>
</dbReference>
<dbReference type="InterPro" id="IPR001412">
    <property type="entry name" value="aa-tRNA-synth_I_CS"/>
</dbReference>
<dbReference type="FunFam" id="3.40.50.620:FF:000062">
    <property type="entry name" value="Arginine--tRNA ligase"/>
    <property type="match status" value="1"/>
</dbReference>
<dbReference type="SMART" id="SM01016">
    <property type="entry name" value="Arg_tRNA_synt_N"/>
    <property type="match status" value="1"/>
</dbReference>
<keyword evidence="4 11" id="KW-0963">Cytoplasm</keyword>
<proteinExistence type="inferred from homology"/>
<feature type="short sequence motif" description="'HIGH' region" evidence="11">
    <location>
        <begin position="128"/>
        <end position="138"/>
    </location>
</feature>
<dbReference type="FunFam" id="3.30.1360.70:FF:000003">
    <property type="entry name" value="Arginine--tRNA ligase"/>
    <property type="match status" value="1"/>
</dbReference>
<evidence type="ECO:0000313" key="15">
    <source>
        <dbReference type="EMBL" id="VUX55412.1"/>
    </source>
</evidence>
<dbReference type="Pfam" id="PF05746">
    <property type="entry name" value="DALR_1"/>
    <property type="match status" value="1"/>
</dbReference>
<dbReference type="InterPro" id="IPR001278">
    <property type="entry name" value="Arg-tRNA-ligase"/>
</dbReference>
<dbReference type="HAMAP" id="MF_00123">
    <property type="entry name" value="Arg_tRNA_synth"/>
    <property type="match status" value="1"/>
</dbReference>
<gene>
    <name evidence="11 15" type="primary">argS</name>
    <name evidence="15" type="ORF">JTBM06_V1_20033</name>
</gene>
<feature type="domain" description="Arginyl tRNA synthetase N-terminal" evidence="14">
    <location>
        <begin position="3"/>
        <end position="91"/>
    </location>
</feature>